<proteinExistence type="predicted"/>
<name>A0AAV4XGH9_CAEEX</name>
<accession>A0AAV4XGH9</accession>
<evidence type="ECO:0000313" key="2">
    <source>
        <dbReference type="EMBL" id="GIY94227.1"/>
    </source>
</evidence>
<feature type="region of interest" description="Disordered" evidence="1">
    <location>
        <begin position="68"/>
        <end position="96"/>
    </location>
</feature>
<keyword evidence="3" id="KW-1185">Reference proteome</keyword>
<sequence>MGVPLLIPFNRDSQLPEIWENVIFPRSTRGTQIFTELPDWPMGTKWEKWRADKGCTSADDFYDCGKRREQESAEENKKTLGSKTTDPTTARNQSKARPDIISLTRHSWGDFFSYAPLRTDSLEETNKRKGKLRYPYIKGNGYYLRRALTEAASSGFQLAELSACCSGVGHFGVYESAAF</sequence>
<evidence type="ECO:0000256" key="1">
    <source>
        <dbReference type="SAM" id="MobiDB-lite"/>
    </source>
</evidence>
<feature type="compositionally biased region" description="Basic and acidic residues" evidence="1">
    <location>
        <begin position="68"/>
        <end position="78"/>
    </location>
</feature>
<dbReference type="EMBL" id="BPLR01017758">
    <property type="protein sequence ID" value="GIY94227.1"/>
    <property type="molecule type" value="Genomic_DNA"/>
</dbReference>
<protein>
    <submittedName>
        <fullName evidence="2">Uncharacterized protein</fullName>
    </submittedName>
</protein>
<reference evidence="2 3" key="1">
    <citation type="submission" date="2021-06" db="EMBL/GenBank/DDBJ databases">
        <title>Caerostris extrusa draft genome.</title>
        <authorList>
            <person name="Kono N."/>
            <person name="Arakawa K."/>
        </authorList>
    </citation>
    <scope>NUCLEOTIDE SEQUENCE [LARGE SCALE GENOMIC DNA]</scope>
</reference>
<feature type="compositionally biased region" description="Polar residues" evidence="1">
    <location>
        <begin position="79"/>
        <end position="95"/>
    </location>
</feature>
<organism evidence="2 3">
    <name type="scientific">Caerostris extrusa</name>
    <name type="common">Bark spider</name>
    <name type="synonym">Caerostris bankana</name>
    <dbReference type="NCBI Taxonomy" id="172846"/>
    <lineage>
        <taxon>Eukaryota</taxon>
        <taxon>Metazoa</taxon>
        <taxon>Ecdysozoa</taxon>
        <taxon>Arthropoda</taxon>
        <taxon>Chelicerata</taxon>
        <taxon>Arachnida</taxon>
        <taxon>Araneae</taxon>
        <taxon>Araneomorphae</taxon>
        <taxon>Entelegynae</taxon>
        <taxon>Araneoidea</taxon>
        <taxon>Araneidae</taxon>
        <taxon>Caerostris</taxon>
    </lineage>
</organism>
<dbReference type="AlphaFoldDB" id="A0AAV4XGH9"/>
<dbReference type="Proteomes" id="UP001054945">
    <property type="component" value="Unassembled WGS sequence"/>
</dbReference>
<comment type="caution">
    <text evidence="2">The sequence shown here is derived from an EMBL/GenBank/DDBJ whole genome shotgun (WGS) entry which is preliminary data.</text>
</comment>
<gene>
    <name evidence="2" type="ORF">CEXT_98601</name>
</gene>
<evidence type="ECO:0000313" key="3">
    <source>
        <dbReference type="Proteomes" id="UP001054945"/>
    </source>
</evidence>